<dbReference type="EMBL" id="KV417293">
    <property type="protein sequence ID" value="KZO94670.1"/>
    <property type="molecule type" value="Genomic_DNA"/>
</dbReference>
<protein>
    <submittedName>
        <fullName evidence="6">DHH phosphoesterase</fullName>
    </submittedName>
</protein>
<dbReference type="GO" id="GO:0004309">
    <property type="term" value="F:exopolyphosphatase activity"/>
    <property type="evidence" value="ECO:0007669"/>
    <property type="project" value="TreeGrafter"/>
</dbReference>
<evidence type="ECO:0000259" key="5">
    <source>
        <dbReference type="SMART" id="SM01131"/>
    </source>
</evidence>
<keyword evidence="3" id="KW-0378">Hydrolase</keyword>
<dbReference type="Gene3D" id="3.90.1640.10">
    <property type="entry name" value="inorganic pyrophosphatase (n-terminal core)"/>
    <property type="match status" value="1"/>
</dbReference>
<evidence type="ECO:0000313" key="7">
    <source>
        <dbReference type="Proteomes" id="UP000076738"/>
    </source>
</evidence>
<evidence type="ECO:0000256" key="2">
    <source>
        <dbReference type="ARBA" id="ARBA00022723"/>
    </source>
</evidence>
<dbReference type="AlphaFoldDB" id="A0A167KI34"/>
<accession>A0A167KI34</accession>
<keyword evidence="7" id="KW-1185">Reference proteome</keyword>
<dbReference type="GO" id="GO:0005737">
    <property type="term" value="C:cytoplasm"/>
    <property type="evidence" value="ECO:0007669"/>
    <property type="project" value="InterPro"/>
</dbReference>
<evidence type="ECO:0000313" key="6">
    <source>
        <dbReference type="EMBL" id="KZO94670.1"/>
    </source>
</evidence>
<dbReference type="SUPFAM" id="SSF64182">
    <property type="entry name" value="DHH phosphoesterases"/>
    <property type="match status" value="1"/>
</dbReference>
<dbReference type="Proteomes" id="UP000076738">
    <property type="component" value="Unassembled WGS sequence"/>
</dbReference>
<keyword evidence="4" id="KW-0464">Manganese</keyword>
<dbReference type="Pfam" id="PF01368">
    <property type="entry name" value="DHH"/>
    <property type="match status" value="1"/>
</dbReference>
<keyword evidence="2" id="KW-0479">Metal-binding</keyword>
<dbReference type="InterPro" id="IPR038222">
    <property type="entry name" value="DHHA2_dom_sf"/>
</dbReference>
<dbReference type="InterPro" id="IPR038763">
    <property type="entry name" value="DHH_sf"/>
</dbReference>
<dbReference type="GO" id="GO:0046872">
    <property type="term" value="F:metal ion binding"/>
    <property type="evidence" value="ECO:0007669"/>
    <property type="project" value="UniProtKB-KW"/>
</dbReference>
<dbReference type="PANTHER" id="PTHR12112:SF39">
    <property type="entry name" value="EG:152A3.5 PROTEIN (FBGN0003116_PN PROTEIN)"/>
    <property type="match status" value="1"/>
</dbReference>
<organism evidence="6 7">
    <name type="scientific">Calocera viscosa (strain TUFC12733)</name>
    <dbReference type="NCBI Taxonomy" id="1330018"/>
    <lineage>
        <taxon>Eukaryota</taxon>
        <taxon>Fungi</taxon>
        <taxon>Dikarya</taxon>
        <taxon>Basidiomycota</taxon>
        <taxon>Agaricomycotina</taxon>
        <taxon>Dacrymycetes</taxon>
        <taxon>Dacrymycetales</taxon>
        <taxon>Dacrymycetaceae</taxon>
        <taxon>Calocera</taxon>
    </lineage>
</organism>
<sequence length="410" mass="44519">MGSLSHFLREQKHAFLQSLSAPTGLANSNWTVVMGNEAGDLDTQASSLAYSYLSTRLLHSPTIALSRTARPDLALRPENTLAFSRASVSPDDLLCIDDLPSPPPAFPRIALVDHNRLSSEFSGEVVGVIDHHSDEGFYPSASPRLIRTPEEAGSCTSLVTEHFRALWQAHLDDVPKEVAFLLLCTILIDTGGLKPDGKAQAVDRAAAAFLMPLAGYPSPAGLTANSEGTVPPEVEQLFTELITKKFDVAGLSTRDLLRRDYKQYSISPVEGGKGGKVELGLCTVPLGLGPWAAKDPQIWTGVQEYIAERGLDVCGILTTYRNEKGKHRRQVVLCLRERADADAALGRMLREGLEGSQELRLVREEGKKKFGLGTGEEEGVCVWKQGNVQATRKQVAPLVSKSINTLRKAL</sequence>
<reference evidence="6 7" key="1">
    <citation type="journal article" date="2016" name="Mol. Biol. Evol.">
        <title>Comparative Genomics of Early-Diverging Mushroom-Forming Fungi Provides Insights into the Origins of Lignocellulose Decay Capabilities.</title>
        <authorList>
            <person name="Nagy L.G."/>
            <person name="Riley R."/>
            <person name="Tritt A."/>
            <person name="Adam C."/>
            <person name="Daum C."/>
            <person name="Floudas D."/>
            <person name="Sun H."/>
            <person name="Yadav J.S."/>
            <person name="Pangilinan J."/>
            <person name="Larsson K.H."/>
            <person name="Matsuura K."/>
            <person name="Barry K."/>
            <person name="Labutti K."/>
            <person name="Kuo R."/>
            <person name="Ohm R.A."/>
            <person name="Bhattacharya S.S."/>
            <person name="Shirouzu T."/>
            <person name="Yoshinaga Y."/>
            <person name="Martin F.M."/>
            <person name="Grigoriev I.V."/>
            <person name="Hibbett D.S."/>
        </authorList>
    </citation>
    <scope>NUCLEOTIDE SEQUENCE [LARGE SCALE GENOMIC DNA]</scope>
    <source>
        <strain evidence="6 7">TUFC12733</strain>
    </source>
</reference>
<dbReference type="STRING" id="1330018.A0A167KI34"/>
<dbReference type="InterPro" id="IPR004097">
    <property type="entry name" value="DHHA2"/>
</dbReference>
<evidence type="ECO:0000256" key="1">
    <source>
        <dbReference type="ARBA" id="ARBA00001936"/>
    </source>
</evidence>
<evidence type="ECO:0000256" key="4">
    <source>
        <dbReference type="ARBA" id="ARBA00023211"/>
    </source>
</evidence>
<dbReference type="OrthoDB" id="374045at2759"/>
<proteinExistence type="predicted"/>
<dbReference type="Pfam" id="PF02833">
    <property type="entry name" value="DHHA2"/>
    <property type="match status" value="1"/>
</dbReference>
<feature type="domain" description="DHHA2" evidence="5">
    <location>
        <begin position="238"/>
        <end position="403"/>
    </location>
</feature>
<gene>
    <name evidence="6" type="ORF">CALVIDRAFT_546223</name>
</gene>
<name>A0A167KI34_CALVF</name>
<evidence type="ECO:0000256" key="3">
    <source>
        <dbReference type="ARBA" id="ARBA00022801"/>
    </source>
</evidence>
<dbReference type="PANTHER" id="PTHR12112">
    <property type="entry name" value="BNIP - RELATED"/>
    <property type="match status" value="1"/>
</dbReference>
<comment type="cofactor">
    <cofactor evidence="1">
        <name>Mn(2+)</name>
        <dbReference type="ChEBI" id="CHEBI:29035"/>
    </cofactor>
</comment>
<dbReference type="SMART" id="SM01131">
    <property type="entry name" value="DHHA2"/>
    <property type="match status" value="1"/>
</dbReference>
<dbReference type="Gene3D" id="3.10.310.20">
    <property type="entry name" value="DHHA2 domain"/>
    <property type="match status" value="1"/>
</dbReference>
<dbReference type="InterPro" id="IPR001667">
    <property type="entry name" value="DDH_dom"/>
</dbReference>